<feature type="chain" id="PRO_5042713711" evidence="1">
    <location>
        <begin position="21"/>
        <end position="986"/>
    </location>
</feature>
<evidence type="ECO:0000313" key="4">
    <source>
        <dbReference type="EMBL" id="RGY06085.1"/>
    </source>
</evidence>
<dbReference type="GeneID" id="61273453"/>
<comment type="caution">
    <text evidence="3">The sequence shown here is derived from an EMBL/GenBank/DDBJ whole genome shotgun (WGS) entry which is preliminary data.</text>
</comment>
<reference evidence="2" key="2">
    <citation type="submission" date="2022-01" db="EMBL/GenBank/DDBJ databases">
        <title>Collection of gut derived symbiotic bacterial strains cultured from healthy donors.</title>
        <authorList>
            <person name="Lin H."/>
            <person name="Kohout C."/>
            <person name="Waligurski E."/>
            <person name="Pamer E.G."/>
        </authorList>
    </citation>
    <scope>NUCLEOTIDE SEQUENCE</scope>
    <source>
        <strain evidence="2">DFI.1.149</strain>
    </source>
</reference>
<proteinExistence type="predicted"/>
<dbReference type="EMBL" id="QSCO01000014">
    <property type="protein sequence ID" value="RGY06085.1"/>
    <property type="molecule type" value="Genomic_DNA"/>
</dbReference>
<dbReference type="Proteomes" id="UP000284243">
    <property type="component" value="Unassembled WGS sequence"/>
</dbReference>
<accession>A0A412TTL2</accession>
<name>A0A412TTL2_9BACT</name>
<dbReference type="Proteomes" id="UP000284434">
    <property type="component" value="Unassembled WGS sequence"/>
</dbReference>
<feature type="signal peptide" evidence="1">
    <location>
        <begin position="1"/>
        <end position="20"/>
    </location>
</feature>
<organism evidence="3 5">
    <name type="scientific">Odoribacter splanchnicus</name>
    <dbReference type="NCBI Taxonomy" id="28118"/>
    <lineage>
        <taxon>Bacteria</taxon>
        <taxon>Pseudomonadati</taxon>
        <taxon>Bacteroidota</taxon>
        <taxon>Bacteroidia</taxon>
        <taxon>Bacteroidales</taxon>
        <taxon>Odoribacteraceae</taxon>
        <taxon>Odoribacter</taxon>
    </lineage>
</organism>
<dbReference type="AlphaFoldDB" id="A0A412TTL2"/>
<evidence type="ECO:0000256" key="1">
    <source>
        <dbReference type="SAM" id="SignalP"/>
    </source>
</evidence>
<evidence type="ECO:0000313" key="6">
    <source>
        <dbReference type="Proteomes" id="UP000284434"/>
    </source>
</evidence>
<protein>
    <submittedName>
        <fullName evidence="3">Uncharacterized protein</fullName>
    </submittedName>
</protein>
<dbReference type="Proteomes" id="UP001199750">
    <property type="component" value="Unassembled WGS sequence"/>
</dbReference>
<sequence>MKKVLFFILLLWCPFSIVSAQFVNFGQDRPSLRWKQIKTDDFQIIYPDFFEENAQKAASIFSLLYHHANTLQLHPKKISIIMHADGGVSNGNVALAPRKSELYTMPSQDPTDDWLEHLCVHEFRHVVQLDKVNQGLTKDLYYLFGEIFPIAVVGVYVPMWFMEGDAVCFETAVGHLGRGRSPEFLNEMKAQILEKGIYNYSKAVLGSNKDFVPNRYTMGYFMTANSRVNYGSDIWAKALERTGRRPYGITPFATSLKLSMQGKRDSLWRDSTFRSLFIDPDSVRQANTYRDAKRTLYRDNFSELQQRWMREASLVSSPFDTLPTHNKYYTNYYNPTPISSGKVIAYKKGLQQTGAFVLLHNQNEKLLRRTGILDDYKFAFNNDQIVWSEYYNHIRWDQGGRMRLSSYDLNTGKYKRYKSRNNRFSPFAMGQEWGCVEVDHCNRSYLVLLDSTLSRETGRIPAEANELFIHPSYHEGKITTVVQSPRGLSLVSIDPVTHRRHTVCPAIYYELDHPVAGDSLLIYRASYNGNNAFYRWTAQGPVNVLNSKYGLQFPTLSADKKQLYFSFYTADGYKPGHIDLAGLQEQPTVYQQFRLADSMKQEEKWHSAFQYDSIYPSRKYNKFTHLVNIHSWGPVEADLNDMDVDFGAVVYSQNKLSTLSFTAGYILKSGYDHGAWMLNASYKGWWPVFDFDLYSGRYDYESFNEGFFLPTRQKETFYAQYKAWRSSAEVTVRFPFTLSARQYNRTLQPYVRYRFVGLHHEKLNKLYTCKIAEANTIWITQVDPNFYQVNEPSRFYQLLEYGLYFTNQTRMTTQEINPRWGQTFSAGYTHSPLEHIDLGYQWWGDGHLYFPGFTTNHSLSLYGGFQHMSHKERNYSNKILYPRGITLPGYEIASLRTGYHMPIAFPDLPLSSLLYLKTINAAVFYDWGSSRNKFGKATYSSYGIELTTDTHFFRLTYPIRLGIRTGYETQHKKMFADLIFSIGLSI</sequence>
<keyword evidence="1" id="KW-0732">Signal</keyword>
<evidence type="ECO:0000313" key="2">
    <source>
        <dbReference type="EMBL" id="MCG4959511.1"/>
    </source>
</evidence>
<dbReference type="OMA" id="DYQADGY"/>
<evidence type="ECO:0000313" key="5">
    <source>
        <dbReference type="Proteomes" id="UP000284243"/>
    </source>
</evidence>
<evidence type="ECO:0000313" key="3">
    <source>
        <dbReference type="EMBL" id="RGU57194.1"/>
    </source>
</evidence>
<dbReference type="EMBL" id="QRYC01000006">
    <property type="protein sequence ID" value="RGU57194.1"/>
    <property type="molecule type" value="Genomic_DNA"/>
</dbReference>
<gene>
    <name evidence="3" type="ORF">DWW57_06465</name>
    <name evidence="4" type="ORF">DXA53_11005</name>
    <name evidence="2" type="ORF">L0P03_06545</name>
</gene>
<reference evidence="5 6" key="1">
    <citation type="submission" date="2018-08" db="EMBL/GenBank/DDBJ databases">
        <title>A genome reference for cultivated species of the human gut microbiota.</title>
        <authorList>
            <person name="Zou Y."/>
            <person name="Xue W."/>
            <person name="Luo G."/>
        </authorList>
    </citation>
    <scope>NUCLEOTIDE SEQUENCE [LARGE SCALE GENOMIC DNA]</scope>
    <source>
        <strain evidence="3 5">AF16-14</strain>
        <strain evidence="4 6">OF03-11</strain>
    </source>
</reference>
<dbReference type="EMBL" id="JAKNDN010000010">
    <property type="protein sequence ID" value="MCG4959511.1"/>
    <property type="molecule type" value="Genomic_DNA"/>
</dbReference>
<dbReference type="RefSeq" id="WP_013610552.1">
    <property type="nucleotide sequence ID" value="NZ_JADMYR010000001.1"/>
</dbReference>